<dbReference type="GO" id="GO:0044781">
    <property type="term" value="P:bacterial-type flagellum organization"/>
    <property type="evidence" value="ECO:0007669"/>
    <property type="project" value="UniProtKB-UniRule"/>
</dbReference>
<evidence type="ECO:0000256" key="9">
    <source>
        <dbReference type="ARBA" id="ARBA00023134"/>
    </source>
</evidence>
<evidence type="ECO:0000256" key="3">
    <source>
        <dbReference type="ARBA" id="ARBA00014919"/>
    </source>
</evidence>
<dbReference type="SMART" id="SM00382">
    <property type="entry name" value="AAA"/>
    <property type="match status" value="1"/>
</dbReference>
<keyword evidence="5" id="KW-1003">Cell membrane</keyword>
<dbReference type="SMART" id="SM00962">
    <property type="entry name" value="SRP54"/>
    <property type="match status" value="1"/>
</dbReference>
<keyword evidence="14" id="KW-0966">Cell projection</keyword>
<evidence type="ECO:0000256" key="13">
    <source>
        <dbReference type="NCBIfam" id="TIGR03499"/>
    </source>
</evidence>
<evidence type="ECO:0000313" key="14">
    <source>
        <dbReference type="EMBL" id="ALB22691.1"/>
    </source>
</evidence>
<evidence type="ECO:0000256" key="11">
    <source>
        <dbReference type="ARBA" id="ARBA00023225"/>
    </source>
</evidence>
<evidence type="ECO:0000256" key="1">
    <source>
        <dbReference type="ARBA" id="ARBA00004413"/>
    </source>
</evidence>
<sequence>MKIKRFFAEDMRSALKQVKEALGPDAVILSNRRVDGGVELVTAVDYDPTAIRKIAYAPDSGSVSQKKEQQKNNHSRQLLNDHPLLKEAAAKVKNKPIKELDTFGVSSKPNNKLKALASNSNNSNFKTHAQMAKSQENAQQFSSERLNALIQEQEVKVAEKVKKYDLVDDGSDIKVEWSEEPTLVAMRRELTSLRGLLEHQLSGLAWADMERRSPAQVMLLRRLSEMGLEATICRKVAKRVNVEGNIEHLWRQALQVLSRLLKVCGEDVLLDGGITALVGPTGVGKTTTIAKLAARYALHHGASEVALITTDTYRIAAHEQLKTYGRILGVPVRMVGDAGALRSALYEFRERSLILIDTAGMSQHDERLSDQLNILYEGGPHVKRYLTLSTTSQVWGLEEAVKAFEPKELDGCLLTKLDESTSIGGAISTAIQYDLPVTYITDGQRVPEDLKVARAHNLINRALTLMQKRYREVTDDALAMVFARGEEHGREVL</sequence>
<protein>
    <recommendedName>
        <fullName evidence="3 13">Flagellar biosynthesis protein FlhF</fullName>
    </recommendedName>
</protein>
<dbReference type="RefSeq" id="WP_017377135.1">
    <property type="nucleotide sequence ID" value="NZ_CP012508.1"/>
</dbReference>
<dbReference type="InterPro" id="IPR000897">
    <property type="entry name" value="SRP54_GTPase_dom"/>
</dbReference>
<dbReference type="FunFam" id="3.40.50.300:FF:000695">
    <property type="entry name" value="Flagellar biosynthesis regulator FlhF"/>
    <property type="match status" value="1"/>
</dbReference>
<keyword evidence="7" id="KW-1005">Bacterial flagellum biogenesis</keyword>
<proteinExistence type="inferred from homology"/>
<comment type="function">
    <text evidence="12">Necessary for flagellar biosynthesis. May be involved in translocation of the flagellum.</text>
</comment>
<evidence type="ECO:0000256" key="2">
    <source>
        <dbReference type="ARBA" id="ARBA00008531"/>
    </source>
</evidence>
<dbReference type="Gene3D" id="1.20.120.1380">
    <property type="entry name" value="Flagellar FlhF biosynthesis protein, N domain"/>
    <property type="match status" value="1"/>
</dbReference>
<dbReference type="OrthoDB" id="9778554at2"/>
<dbReference type="SUPFAM" id="SSF52540">
    <property type="entry name" value="P-loop containing nucleoside triphosphate hydrolases"/>
    <property type="match status" value="1"/>
</dbReference>
<keyword evidence="4" id="KW-0813">Transport</keyword>
<dbReference type="GO" id="GO:0005886">
    <property type="term" value="C:plasma membrane"/>
    <property type="evidence" value="ECO:0007669"/>
    <property type="project" value="UniProtKB-SubCell"/>
</dbReference>
<dbReference type="CDD" id="cd17873">
    <property type="entry name" value="FlhF"/>
    <property type="match status" value="1"/>
</dbReference>
<keyword evidence="10" id="KW-0472">Membrane</keyword>
<dbReference type="InterPro" id="IPR047040">
    <property type="entry name" value="FlhF__GTPase_dom"/>
</dbReference>
<dbReference type="InterPro" id="IPR027417">
    <property type="entry name" value="P-loop_NTPase"/>
</dbReference>
<reference evidence="14 15" key="1">
    <citation type="journal article" date="2014" name="Genome Announc.">
        <title>Comparative Genome Analysis of Two Isolates of the Fish Pathogen Piscirickettsia salmonis from Different Hosts Reveals Major Differences in Virulence-Associated Secretion Systems.</title>
        <authorList>
            <person name="Bohle H."/>
            <person name="Henriquez P."/>
            <person name="Grothusen H."/>
            <person name="Navas E."/>
            <person name="Sandoval A."/>
            <person name="Bustamante F."/>
            <person name="Bustos P."/>
            <person name="Mancilla M."/>
        </authorList>
    </citation>
    <scope>NUCLEOTIDE SEQUENCE [LARGE SCALE GENOMIC DNA]</scope>
    <source>
        <strain evidence="15">B1-32597</strain>
    </source>
</reference>
<evidence type="ECO:0000256" key="7">
    <source>
        <dbReference type="ARBA" id="ARBA00022795"/>
    </source>
</evidence>
<dbReference type="GO" id="GO:0015031">
    <property type="term" value="P:protein transport"/>
    <property type="evidence" value="ECO:0007669"/>
    <property type="project" value="UniProtKB-KW"/>
</dbReference>
<dbReference type="InterPro" id="IPR003593">
    <property type="entry name" value="AAA+_ATPase"/>
</dbReference>
<dbReference type="PANTHER" id="PTHR43134">
    <property type="entry name" value="SIGNAL RECOGNITION PARTICLE RECEPTOR SUBUNIT ALPHA"/>
    <property type="match status" value="1"/>
</dbReference>
<dbReference type="Pfam" id="PF00448">
    <property type="entry name" value="SRP54"/>
    <property type="match status" value="1"/>
</dbReference>
<dbReference type="GO" id="GO:0006614">
    <property type="term" value="P:SRP-dependent cotranslational protein targeting to membrane"/>
    <property type="evidence" value="ECO:0007669"/>
    <property type="project" value="UniProtKB-UniRule"/>
</dbReference>
<dbReference type="PANTHER" id="PTHR43134:SF3">
    <property type="entry name" value="FLAGELLAR BIOSYNTHESIS PROTEIN FLHF"/>
    <property type="match status" value="1"/>
</dbReference>
<evidence type="ECO:0000256" key="4">
    <source>
        <dbReference type="ARBA" id="ARBA00022448"/>
    </source>
</evidence>
<dbReference type="AlphaFoldDB" id="A0A1L6TBK2"/>
<comment type="similarity">
    <text evidence="2">Belongs to the GTP-binding SRP family.</text>
</comment>
<keyword evidence="14" id="KW-0378">Hydrolase</keyword>
<evidence type="ECO:0000313" key="15">
    <source>
        <dbReference type="Proteomes" id="UP000029558"/>
    </source>
</evidence>
<keyword evidence="6" id="KW-0547">Nucleotide-binding</keyword>
<keyword evidence="14" id="KW-0282">Flagellum</keyword>
<dbReference type="InterPro" id="IPR020006">
    <property type="entry name" value="FlhF"/>
</dbReference>
<dbReference type="EMBL" id="CP012508">
    <property type="protein sequence ID" value="ALB22691.1"/>
    <property type="molecule type" value="Genomic_DNA"/>
</dbReference>
<keyword evidence="11" id="KW-1006">Bacterial flagellum protein export</keyword>
<dbReference type="GO" id="GO:0003924">
    <property type="term" value="F:GTPase activity"/>
    <property type="evidence" value="ECO:0007669"/>
    <property type="project" value="UniProtKB-UniRule"/>
</dbReference>
<dbReference type="NCBIfam" id="TIGR03499">
    <property type="entry name" value="FlhF"/>
    <property type="match status" value="1"/>
</dbReference>
<evidence type="ECO:0000256" key="8">
    <source>
        <dbReference type="ARBA" id="ARBA00022927"/>
    </source>
</evidence>
<organism evidence="14 15">
    <name type="scientific">Piscirickettsia salmonis</name>
    <dbReference type="NCBI Taxonomy" id="1238"/>
    <lineage>
        <taxon>Bacteria</taxon>
        <taxon>Pseudomonadati</taxon>
        <taxon>Pseudomonadota</taxon>
        <taxon>Gammaproteobacteria</taxon>
        <taxon>Thiotrichales</taxon>
        <taxon>Piscirickettsiaceae</taxon>
        <taxon>Piscirickettsia</taxon>
    </lineage>
</organism>
<comment type="subcellular location">
    <subcellularLocation>
        <location evidence="1">Cell membrane</location>
        <topology evidence="1">Peripheral membrane protein</topology>
        <orientation evidence="1">Cytoplasmic side</orientation>
    </subcellularLocation>
</comment>
<keyword evidence="8" id="KW-0653">Protein transport</keyword>
<dbReference type="GO" id="GO:0005525">
    <property type="term" value="F:GTP binding"/>
    <property type="evidence" value="ECO:0007669"/>
    <property type="project" value="UniProtKB-UniRule"/>
</dbReference>
<keyword evidence="14" id="KW-0969">Cilium</keyword>
<accession>A0A1L6TBK2</accession>
<gene>
    <name evidence="14" type="primary">flhF</name>
    <name evidence="14" type="ORF">KU39_1509</name>
</gene>
<evidence type="ECO:0000256" key="5">
    <source>
        <dbReference type="ARBA" id="ARBA00022475"/>
    </source>
</evidence>
<evidence type="ECO:0000256" key="10">
    <source>
        <dbReference type="ARBA" id="ARBA00023136"/>
    </source>
</evidence>
<dbReference type="GO" id="GO:0005047">
    <property type="term" value="F:signal recognition particle binding"/>
    <property type="evidence" value="ECO:0007669"/>
    <property type="project" value="TreeGrafter"/>
</dbReference>
<evidence type="ECO:0000256" key="12">
    <source>
        <dbReference type="ARBA" id="ARBA00025337"/>
    </source>
</evidence>
<evidence type="ECO:0000256" key="6">
    <source>
        <dbReference type="ARBA" id="ARBA00022741"/>
    </source>
</evidence>
<keyword evidence="9" id="KW-0342">GTP-binding</keyword>
<dbReference type="Proteomes" id="UP000029558">
    <property type="component" value="Chromosome"/>
</dbReference>
<dbReference type="Gene3D" id="3.40.50.300">
    <property type="entry name" value="P-loop containing nucleotide triphosphate hydrolases"/>
    <property type="match status" value="1"/>
</dbReference>
<name>A0A1L6TBK2_PISSA</name>